<feature type="compositionally biased region" description="Basic residues" evidence="1">
    <location>
        <begin position="211"/>
        <end position="222"/>
    </location>
</feature>
<reference evidence="3" key="1">
    <citation type="journal article" date="2013" name="Nature">
        <title>Pan genome of the phytoplankton Emiliania underpins its global distribution.</title>
        <authorList>
            <person name="Read B.A."/>
            <person name="Kegel J."/>
            <person name="Klute M.J."/>
            <person name="Kuo A."/>
            <person name="Lefebvre S.C."/>
            <person name="Maumus F."/>
            <person name="Mayer C."/>
            <person name="Miller J."/>
            <person name="Monier A."/>
            <person name="Salamov A."/>
            <person name="Young J."/>
            <person name="Aguilar M."/>
            <person name="Claverie J.M."/>
            <person name="Frickenhaus S."/>
            <person name="Gonzalez K."/>
            <person name="Herman E.K."/>
            <person name="Lin Y.C."/>
            <person name="Napier J."/>
            <person name="Ogata H."/>
            <person name="Sarno A.F."/>
            <person name="Shmutz J."/>
            <person name="Schroeder D."/>
            <person name="de Vargas C."/>
            <person name="Verret F."/>
            <person name="von Dassow P."/>
            <person name="Valentin K."/>
            <person name="Van de Peer Y."/>
            <person name="Wheeler G."/>
            <person name="Dacks J.B."/>
            <person name="Delwiche C.F."/>
            <person name="Dyhrman S.T."/>
            <person name="Glockner G."/>
            <person name="John U."/>
            <person name="Richards T."/>
            <person name="Worden A.Z."/>
            <person name="Zhang X."/>
            <person name="Grigoriev I.V."/>
            <person name="Allen A.E."/>
            <person name="Bidle K."/>
            <person name="Borodovsky M."/>
            <person name="Bowler C."/>
            <person name="Brownlee C."/>
            <person name="Cock J.M."/>
            <person name="Elias M."/>
            <person name="Gladyshev V.N."/>
            <person name="Groth M."/>
            <person name="Guda C."/>
            <person name="Hadaegh A."/>
            <person name="Iglesias-Rodriguez M.D."/>
            <person name="Jenkins J."/>
            <person name="Jones B.M."/>
            <person name="Lawson T."/>
            <person name="Leese F."/>
            <person name="Lindquist E."/>
            <person name="Lobanov A."/>
            <person name="Lomsadze A."/>
            <person name="Malik S.B."/>
            <person name="Marsh M.E."/>
            <person name="Mackinder L."/>
            <person name="Mock T."/>
            <person name="Mueller-Roeber B."/>
            <person name="Pagarete A."/>
            <person name="Parker M."/>
            <person name="Probert I."/>
            <person name="Quesneville H."/>
            <person name="Raines C."/>
            <person name="Rensing S.A."/>
            <person name="Riano-Pachon D.M."/>
            <person name="Richier S."/>
            <person name="Rokitta S."/>
            <person name="Shiraiwa Y."/>
            <person name="Soanes D.M."/>
            <person name="van der Giezen M."/>
            <person name="Wahlund T.M."/>
            <person name="Williams B."/>
            <person name="Wilson W."/>
            <person name="Wolfe G."/>
            <person name="Wurch L.L."/>
        </authorList>
    </citation>
    <scope>NUCLEOTIDE SEQUENCE</scope>
</reference>
<feature type="compositionally biased region" description="Low complexity" evidence="1">
    <location>
        <begin position="15"/>
        <end position="24"/>
    </location>
</feature>
<feature type="region of interest" description="Disordered" evidence="1">
    <location>
        <begin position="1"/>
        <end position="30"/>
    </location>
</feature>
<reference evidence="2" key="2">
    <citation type="submission" date="2024-10" db="UniProtKB">
        <authorList>
            <consortium name="EnsemblProtists"/>
        </authorList>
    </citation>
    <scope>IDENTIFICATION</scope>
</reference>
<organism evidence="2 3">
    <name type="scientific">Emiliania huxleyi (strain CCMP1516)</name>
    <dbReference type="NCBI Taxonomy" id="280463"/>
    <lineage>
        <taxon>Eukaryota</taxon>
        <taxon>Haptista</taxon>
        <taxon>Haptophyta</taxon>
        <taxon>Prymnesiophyceae</taxon>
        <taxon>Isochrysidales</taxon>
        <taxon>Noelaerhabdaceae</taxon>
        <taxon>Emiliania</taxon>
    </lineage>
</organism>
<accession>A0A0D3IME8</accession>
<protein>
    <submittedName>
        <fullName evidence="2">Uncharacterized protein</fullName>
    </submittedName>
</protein>
<evidence type="ECO:0000313" key="2">
    <source>
        <dbReference type="EnsemblProtists" id="EOD12433"/>
    </source>
</evidence>
<evidence type="ECO:0000256" key="1">
    <source>
        <dbReference type="SAM" id="MobiDB-lite"/>
    </source>
</evidence>
<dbReference type="HOGENOM" id="CLU_113169_0_1_1"/>
<sequence length="236" mass="26314">MWASGPATAARPVVRPGSARPATAGRRRARSRCSSKWQRCRLRRRSFSRSALRRLSSVVCCRNSHTRALREGMSLPRFDPAAKSCSLEPRPTLPSRPQLLSSSEDWCLICCLPADAAGEPGGPLYYKEALTRFYLEFFYPHDSERECDRTIGSFSHQSEITREQLSLPLASPPSPSGIRGILWVVQSIDLWLVSRSLNDDHEVQRSPPRWPLRKASRPRRTHGAGSLGCGTGPSFG</sequence>
<proteinExistence type="predicted"/>
<dbReference type="EnsemblProtists" id="EOD12433">
    <property type="protein sequence ID" value="EOD12433"/>
    <property type="gene ID" value="EMIHUDRAFT_357418"/>
</dbReference>
<feature type="region of interest" description="Disordered" evidence="1">
    <location>
        <begin position="201"/>
        <end position="236"/>
    </location>
</feature>
<name>A0A0D3IME8_EMIH1</name>
<dbReference type="GeneID" id="17258503"/>
<dbReference type="PaxDb" id="2903-EOD12433"/>
<feature type="compositionally biased region" description="Gly residues" evidence="1">
    <location>
        <begin position="225"/>
        <end position="236"/>
    </location>
</feature>
<evidence type="ECO:0000313" key="3">
    <source>
        <dbReference type="Proteomes" id="UP000013827"/>
    </source>
</evidence>
<keyword evidence="3" id="KW-1185">Reference proteome</keyword>
<dbReference type="RefSeq" id="XP_005764862.1">
    <property type="nucleotide sequence ID" value="XM_005764805.1"/>
</dbReference>
<dbReference type="Proteomes" id="UP000013827">
    <property type="component" value="Unassembled WGS sequence"/>
</dbReference>
<dbReference type="KEGG" id="ehx:EMIHUDRAFT_357418"/>
<dbReference type="AlphaFoldDB" id="A0A0D3IME8"/>